<accession>A0ABR3JL15</accession>
<evidence type="ECO:0000256" key="1">
    <source>
        <dbReference type="SAM" id="Phobius"/>
    </source>
</evidence>
<name>A0ABR3JL15_9AGAR</name>
<keyword evidence="3" id="KW-1185">Reference proteome</keyword>
<keyword evidence="1" id="KW-1133">Transmembrane helix</keyword>
<evidence type="ECO:0000313" key="2">
    <source>
        <dbReference type="EMBL" id="KAL0955825.1"/>
    </source>
</evidence>
<dbReference type="EMBL" id="JASNQZ010000006">
    <property type="protein sequence ID" value="KAL0955825.1"/>
    <property type="molecule type" value="Genomic_DNA"/>
</dbReference>
<dbReference type="Proteomes" id="UP001556367">
    <property type="component" value="Unassembled WGS sequence"/>
</dbReference>
<sequence>MSSSSSPSSSPDVAITNKTAFPLNIAFSTIAPLQHMNALEPGDVWTTHAPPLLSIPQDLALSSSAAKAFAPALRLLTTGPLSPSLQSKWMTRLRLRPQVEIDVRFDHEHNRFGDAEGSHLWMAFVLRWLGLSTLIVAAFAFLGANSVRYLGLASLSRSSTCFTSLASVFGLISALFLGFSHREQRLASQNIDPTQTEGKIITASVPLHTLHPRPSASPALVASSLSPGAMTTAPASPLSPRAHRNLAVTWTRGRFALWDTDLDQEIPAQFIARR</sequence>
<reference evidence="3" key="1">
    <citation type="submission" date="2024-06" db="EMBL/GenBank/DDBJ databases">
        <title>Multi-omics analyses provide insights into the biosynthesis of the anticancer antibiotic pleurotin in Hohenbuehelia grisea.</title>
        <authorList>
            <person name="Weaver J.A."/>
            <person name="Alberti F."/>
        </authorList>
    </citation>
    <scope>NUCLEOTIDE SEQUENCE [LARGE SCALE GENOMIC DNA]</scope>
    <source>
        <strain evidence="3">T-177</strain>
    </source>
</reference>
<comment type="caution">
    <text evidence="2">The sequence shown here is derived from an EMBL/GenBank/DDBJ whole genome shotgun (WGS) entry which is preliminary data.</text>
</comment>
<organism evidence="2 3">
    <name type="scientific">Hohenbuehelia grisea</name>
    <dbReference type="NCBI Taxonomy" id="104357"/>
    <lineage>
        <taxon>Eukaryota</taxon>
        <taxon>Fungi</taxon>
        <taxon>Dikarya</taxon>
        <taxon>Basidiomycota</taxon>
        <taxon>Agaricomycotina</taxon>
        <taxon>Agaricomycetes</taxon>
        <taxon>Agaricomycetidae</taxon>
        <taxon>Agaricales</taxon>
        <taxon>Pleurotineae</taxon>
        <taxon>Pleurotaceae</taxon>
        <taxon>Hohenbuehelia</taxon>
    </lineage>
</organism>
<protein>
    <submittedName>
        <fullName evidence="2">Uncharacterized protein</fullName>
    </submittedName>
</protein>
<keyword evidence="1" id="KW-0812">Transmembrane</keyword>
<feature type="transmembrane region" description="Helical" evidence="1">
    <location>
        <begin position="162"/>
        <end position="179"/>
    </location>
</feature>
<keyword evidence="1" id="KW-0472">Membrane</keyword>
<gene>
    <name evidence="2" type="ORF">HGRIS_002028</name>
</gene>
<proteinExistence type="predicted"/>
<evidence type="ECO:0000313" key="3">
    <source>
        <dbReference type="Proteomes" id="UP001556367"/>
    </source>
</evidence>
<feature type="transmembrane region" description="Helical" evidence="1">
    <location>
        <begin position="120"/>
        <end position="142"/>
    </location>
</feature>